<evidence type="ECO:0000256" key="1">
    <source>
        <dbReference type="ARBA" id="ARBA00022737"/>
    </source>
</evidence>
<dbReference type="Pfam" id="PF01535">
    <property type="entry name" value="PPR"/>
    <property type="match status" value="1"/>
</dbReference>
<name>A0A3E2HF60_SCYLI</name>
<evidence type="ECO:0000256" key="2">
    <source>
        <dbReference type="PROSITE-ProRule" id="PRU00708"/>
    </source>
</evidence>
<dbReference type="OMA" id="AFMMNQL"/>
<comment type="caution">
    <text evidence="4">The sequence shown here is derived from an EMBL/GenBank/DDBJ whole genome shotgun (WGS) entry which is preliminary data.</text>
</comment>
<accession>A0A3E2HF60</accession>
<gene>
    <name evidence="4" type="ORF">B7463_g4311</name>
</gene>
<sequence>MTASHSALASTLQGFVCRTCLSRLHTLKGTRGLLRNVATDRTFNSFFGPRRGKQRDLGETQQNSNAEPKVTIKFFEQTPDGARKEIQDDPESEEAIERTINAKIQALGAELEKLQTGRSRGRSRPHRSRIVKSPTEEDSDVVIEELKSSAAGTPTSVAAINPESIFIPVESLPSVYSQHITALNGLLKQALLKTSIDPSIQKATWKSYSMCRNAIVSSAHFVPPGAWSVLWNILDVPLDQGGSLDRMAHIKCLAEDMENVGISLDVPQRLSYMEAIFICGDYEKATSQWKATKTSLGRNTDSLKDYWELGVRMFCQMGKVDEALKAAEVLLNRSDDPMAAVIIQPIIQACLSSNTENAVQKAWALYIRLRIYLGTQITMDSFDAVSSALLNANQVDLALGVFKDMMLLGRKGEIDQDSVELYKTTLRIQHNIRSMQIDDDELHWKDTQALVTLPSKFNNKFFFGSWIKKLIGEGDLESASKIFDLMRQRGITPDARHLNGLIGAWLRAGTVTTQQMAEDMAWKMIDTRLEFVRRREMRSELEVPLQAVLSPSKLDYRSITPRVPKATIETFSILVEHYRRRQKQEKLLDLYDTLRKSQIRPDTFFMNQLLLSDLRSHRKQWAWSTYTTLVKRSGVRPDLDTYACLWQLMKKAKDPVLTRESRRDNFTTCRYLFAEMVQRASSLIEKEQFPRELYDLIITSFGLSDDQPGTAVALRALQRYFNIYPNEDTVRSIILQLARVGHVNAAGVRPRRLNLNSATKERINQVTKVLHTFKRARENILLNQGIVFDELDDQGKLEESILLLSDLLRYVAGSRIVDETEISDVSQLSKIAAEEMAVPDCVPWDPHTQ</sequence>
<evidence type="ECO:0008006" key="6">
    <source>
        <dbReference type="Google" id="ProtNLM"/>
    </source>
</evidence>
<dbReference type="AlphaFoldDB" id="A0A3E2HF60"/>
<proteinExistence type="predicted"/>
<dbReference type="PANTHER" id="PTHR47942">
    <property type="entry name" value="TETRATRICOPEPTIDE REPEAT (TPR)-LIKE SUPERFAMILY PROTEIN-RELATED"/>
    <property type="match status" value="1"/>
</dbReference>
<reference evidence="4 5" key="1">
    <citation type="submission" date="2018-05" db="EMBL/GenBank/DDBJ databases">
        <title>Draft genome sequence of Scytalidium lignicola DSM 105466, a ubiquitous saprotrophic fungus.</title>
        <authorList>
            <person name="Buettner E."/>
            <person name="Gebauer A.M."/>
            <person name="Hofrichter M."/>
            <person name="Liers C."/>
            <person name="Kellner H."/>
        </authorList>
    </citation>
    <scope>NUCLEOTIDE SEQUENCE [LARGE SCALE GENOMIC DNA]</scope>
    <source>
        <strain evidence="4 5">DSM 105466</strain>
    </source>
</reference>
<evidence type="ECO:0000256" key="3">
    <source>
        <dbReference type="SAM" id="MobiDB-lite"/>
    </source>
</evidence>
<feature type="repeat" description="PPR" evidence="2">
    <location>
        <begin position="459"/>
        <end position="493"/>
    </location>
</feature>
<evidence type="ECO:0000313" key="5">
    <source>
        <dbReference type="Proteomes" id="UP000258309"/>
    </source>
</evidence>
<keyword evidence="1" id="KW-0677">Repeat</keyword>
<feature type="non-terminal residue" evidence="4">
    <location>
        <position position="1"/>
    </location>
</feature>
<dbReference type="PANTHER" id="PTHR47942:SF63">
    <property type="entry name" value="PENTATRICOPEPTIDE REPEAT-CONTAINING PROTEIN"/>
    <property type="match status" value="1"/>
</dbReference>
<dbReference type="Proteomes" id="UP000258309">
    <property type="component" value="Unassembled WGS sequence"/>
</dbReference>
<feature type="region of interest" description="Disordered" evidence="3">
    <location>
        <begin position="44"/>
        <end position="70"/>
    </location>
</feature>
<dbReference type="InterPro" id="IPR011990">
    <property type="entry name" value="TPR-like_helical_dom_sf"/>
</dbReference>
<organism evidence="4 5">
    <name type="scientific">Scytalidium lignicola</name>
    <name type="common">Hyphomycete</name>
    <dbReference type="NCBI Taxonomy" id="5539"/>
    <lineage>
        <taxon>Eukaryota</taxon>
        <taxon>Fungi</taxon>
        <taxon>Dikarya</taxon>
        <taxon>Ascomycota</taxon>
        <taxon>Pezizomycotina</taxon>
        <taxon>Leotiomycetes</taxon>
        <taxon>Leotiomycetes incertae sedis</taxon>
        <taxon>Scytalidium</taxon>
    </lineage>
</organism>
<dbReference type="InterPro" id="IPR051222">
    <property type="entry name" value="PPR/CCM1_RNA-binding"/>
</dbReference>
<feature type="compositionally biased region" description="Basic residues" evidence="3">
    <location>
        <begin position="119"/>
        <end position="130"/>
    </location>
</feature>
<evidence type="ECO:0000313" key="4">
    <source>
        <dbReference type="EMBL" id="RFU32040.1"/>
    </source>
</evidence>
<dbReference type="PROSITE" id="PS51375">
    <property type="entry name" value="PPR"/>
    <property type="match status" value="1"/>
</dbReference>
<protein>
    <recommendedName>
        <fullName evidence="6">Pentacotripeptide-repeat region of PRORP domain-containing protein</fullName>
    </recommendedName>
</protein>
<keyword evidence="5" id="KW-1185">Reference proteome</keyword>
<feature type="non-terminal residue" evidence="4">
    <location>
        <position position="849"/>
    </location>
</feature>
<dbReference type="NCBIfam" id="TIGR00756">
    <property type="entry name" value="PPR"/>
    <property type="match status" value="1"/>
</dbReference>
<dbReference type="OrthoDB" id="185373at2759"/>
<dbReference type="Gene3D" id="1.25.40.10">
    <property type="entry name" value="Tetratricopeptide repeat domain"/>
    <property type="match status" value="1"/>
</dbReference>
<dbReference type="InterPro" id="IPR002885">
    <property type="entry name" value="PPR_rpt"/>
</dbReference>
<dbReference type="EMBL" id="NCSJ02000063">
    <property type="protein sequence ID" value="RFU32040.1"/>
    <property type="molecule type" value="Genomic_DNA"/>
</dbReference>
<feature type="region of interest" description="Disordered" evidence="3">
    <location>
        <begin position="113"/>
        <end position="138"/>
    </location>
</feature>